<dbReference type="Gene3D" id="3.30.450.30">
    <property type="entry name" value="Dynein light chain 2a, cytoplasmic"/>
    <property type="match status" value="1"/>
</dbReference>
<protein>
    <recommendedName>
        <fullName evidence="3">Profilin</fullName>
    </recommendedName>
</protein>
<keyword evidence="2" id="KW-1185">Reference proteome</keyword>
<dbReference type="PANTHER" id="PTHR41752">
    <property type="entry name" value="PROFILIN"/>
    <property type="match status" value="1"/>
</dbReference>
<evidence type="ECO:0000313" key="2">
    <source>
        <dbReference type="Proteomes" id="UP000028924"/>
    </source>
</evidence>
<proteinExistence type="predicted"/>
<organism evidence="1 2">
    <name type="scientific">Auxenochlorella protothecoides</name>
    <name type="common">Green microalga</name>
    <name type="synonym">Chlorella protothecoides</name>
    <dbReference type="NCBI Taxonomy" id="3075"/>
    <lineage>
        <taxon>Eukaryota</taxon>
        <taxon>Viridiplantae</taxon>
        <taxon>Chlorophyta</taxon>
        <taxon>core chlorophytes</taxon>
        <taxon>Trebouxiophyceae</taxon>
        <taxon>Chlorellales</taxon>
        <taxon>Chlorellaceae</taxon>
        <taxon>Auxenochlorella</taxon>
    </lineage>
</organism>
<evidence type="ECO:0008006" key="3">
    <source>
        <dbReference type="Google" id="ProtNLM"/>
    </source>
</evidence>
<dbReference type="OrthoDB" id="10259541at2759"/>
<dbReference type="KEGG" id="apro:F751_3079"/>
<dbReference type="SUPFAM" id="SSF55770">
    <property type="entry name" value="Profilin (actin-binding protein)"/>
    <property type="match status" value="1"/>
</dbReference>
<reference evidence="1 2" key="1">
    <citation type="journal article" date="2014" name="BMC Genomics">
        <title>Oil accumulation mechanisms of the oleaginous microalga Chlorella protothecoides revealed through its genome, transcriptomes, and proteomes.</title>
        <authorList>
            <person name="Gao C."/>
            <person name="Wang Y."/>
            <person name="Shen Y."/>
            <person name="Yan D."/>
            <person name="He X."/>
            <person name="Dai J."/>
            <person name="Wu Q."/>
        </authorList>
    </citation>
    <scope>NUCLEOTIDE SEQUENCE [LARGE SCALE GENOMIC DNA]</scope>
    <source>
        <strain evidence="1 2">0710</strain>
    </source>
</reference>
<dbReference type="eggNOG" id="ENOG502S34V">
    <property type="taxonomic scope" value="Eukaryota"/>
</dbReference>
<sequence>MTTPRVTGREDISAAVKSTWQDASRVLIFTNSKVVHSTFETTEAERAALTTVFADRETALKQGLVLGGRRYEVHRFHPPLVYGRTMDGDAETSTGIAILKVDSGKYGSPTYALITYEMPNVSARMVQMLADFGKTCLEG</sequence>
<dbReference type="Pfam" id="PF00235">
    <property type="entry name" value="Profilin"/>
    <property type="match status" value="1"/>
</dbReference>
<dbReference type="RefSeq" id="XP_011397249.1">
    <property type="nucleotide sequence ID" value="XM_011398947.1"/>
</dbReference>
<dbReference type="GO" id="GO:0003779">
    <property type="term" value="F:actin binding"/>
    <property type="evidence" value="ECO:0007669"/>
    <property type="project" value="InterPro"/>
</dbReference>
<dbReference type="GeneID" id="23614470"/>
<dbReference type="Proteomes" id="UP000028924">
    <property type="component" value="Unassembled WGS sequence"/>
</dbReference>
<name>A0A087SF57_AUXPR</name>
<dbReference type="AlphaFoldDB" id="A0A087SF57"/>
<gene>
    <name evidence="1" type="ORF">F751_3079</name>
</gene>
<evidence type="ECO:0000313" key="1">
    <source>
        <dbReference type="EMBL" id="KFM24361.1"/>
    </source>
</evidence>
<dbReference type="PANTHER" id="PTHR41752:SF1">
    <property type="entry name" value="PROFILIN"/>
    <property type="match status" value="1"/>
</dbReference>
<dbReference type="InterPro" id="IPR036140">
    <property type="entry name" value="PFN_sf"/>
</dbReference>
<dbReference type="InterPro" id="IPR048278">
    <property type="entry name" value="PFN"/>
</dbReference>
<accession>A0A087SF57</accession>
<dbReference type="EMBL" id="KL662107">
    <property type="protein sequence ID" value="KFM24361.1"/>
    <property type="molecule type" value="Genomic_DNA"/>
</dbReference>